<gene>
    <name evidence="1" type="ORF">AFK71_10795</name>
</gene>
<dbReference type="GeneID" id="66872052"/>
<protein>
    <recommendedName>
        <fullName evidence="3">HK97 gp10 family phage protein</fullName>
    </recommendedName>
</protein>
<reference evidence="2" key="1">
    <citation type="submission" date="2015-07" db="EMBL/GenBank/DDBJ databases">
        <title>Fjat-10053 dsm26.</title>
        <authorList>
            <person name="Liu B."/>
            <person name="Wang J."/>
            <person name="Zhu Y."/>
            <person name="Liu G."/>
            <person name="Chen Q."/>
            <person name="Chen Z."/>
            <person name="Lan J."/>
            <person name="Che J."/>
            <person name="Ge C."/>
            <person name="Shi H."/>
            <person name="Pan Z."/>
            <person name="Liu X."/>
        </authorList>
    </citation>
    <scope>NUCLEOTIDE SEQUENCE [LARGE SCALE GENOMIC DNA]</scope>
    <source>
        <strain evidence="2">DSM 26</strain>
    </source>
</reference>
<evidence type="ECO:0000313" key="2">
    <source>
        <dbReference type="Proteomes" id="UP000036780"/>
    </source>
</evidence>
<dbReference type="Pfam" id="PF04883">
    <property type="entry name" value="HK97-gp10_like"/>
    <property type="match status" value="1"/>
</dbReference>
<dbReference type="NCBIfam" id="TIGR01725">
    <property type="entry name" value="phge_HK97_gp10"/>
    <property type="match status" value="1"/>
</dbReference>
<dbReference type="EMBL" id="LGTO01000007">
    <property type="protein sequence ID" value="KNE19041.1"/>
    <property type="molecule type" value="Genomic_DNA"/>
</dbReference>
<dbReference type="OrthoDB" id="886754at2"/>
<name>A0A0L0QKG5_VIRPA</name>
<dbReference type="PATRIC" id="fig|1473.5.peg.678"/>
<accession>A0A0L0QKG5</accession>
<organism evidence="1 2">
    <name type="scientific">Virgibacillus pantothenticus</name>
    <dbReference type="NCBI Taxonomy" id="1473"/>
    <lineage>
        <taxon>Bacteria</taxon>
        <taxon>Bacillati</taxon>
        <taxon>Bacillota</taxon>
        <taxon>Bacilli</taxon>
        <taxon>Bacillales</taxon>
        <taxon>Bacillaceae</taxon>
        <taxon>Virgibacillus</taxon>
    </lineage>
</organism>
<dbReference type="RefSeq" id="WP_050351543.1">
    <property type="nucleotide sequence ID" value="NZ_CP073011.1"/>
</dbReference>
<evidence type="ECO:0008006" key="3">
    <source>
        <dbReference type="Google" id="ProtNLM"/>
    </source>
</evidence>
<proteinExistence type="predicted"/>
<sequence length="131" mass="14159">MSVKIEGLRELISNLAKKEDDIIRAAKQGNLAGGKAVVEELKRNVPQSGYNGPNPQTRLVDAVVMSGNRTDKGSEESYVAVGFNKSANFRAHIPEFGSISQAPQGYMIKTVQATEGKVAKEMADAIKKVLR</sequence>
<dbReference type="InterPro" id="IPR010064">
    <property type="entry name" value="HK97-gp10_tail"/>
</dbReference>
<dbReference type="AlphaFoldDB" id="A0A0L0QKG5"/>
<comment type="caution">
    <text evidence="1">The sequence shown here is derived from an EMBL/GenBank/DDBJ whole genome shotgun (WGS) entry which is preliminary data.</text>
</comment>
<evidence type="ECO:0000313" key="1">
    <source>
        <dbReference type="EMBL" id="KNE19041.1"/>
    </source>
</evidence>
<keyword evidence="2" id="KW-1185">Reference proteome</keyword>
<dbReference type="Proteomes" id="UP000036780">
    <property type="component" value="Unassembled WGS sequence"/>
</dbReference>